<feature type="transmembrane region" description="Helical" evidence="1">
    <location>
        <begin position="67"/>
        <end position="94"/>
    </location>
</feature>
<feature type="transmembrane region" description="Helical" evidence="1">
    <location>
        <begin position="448"/>
        <end position="470"/>
    </location>
</feature>
<dbReference type="PANTHER" id="PTHR43471:SF10">
    <property type="entry name" value="SLL1107 PROTEIN"/>
    <property type="match status" value="1"/>
</dbReference>
<feature type="transmembrane region" description="Helical" evidence="1">
    <location>
        <begin position="499"/>
        <end position="519"/>
    </location>
</feature>
<dbReference type="Proteomes" id="UP000536179">
    <property type="component" value="Unassembled WGS sequence"/>
</dbReference>
<keyword evidence="1" id="KW-1133">Transmembrane helix</keyword>
<keyword evidence="1" id="KW-0812">Transmembrane</keyword>
<proteinExistence type="predicted"/>
<feature type="transmembrane region" description="Helical" evidence="1">
    <location>
        <begin position="367"/>
        <end position="388"/>
    </location>
</feature>
<feature type="transmembrane region" description="Helical" evidence="1">
    <location>
        <begin position="525"/>
        <end position="543"/>
    </location>
</feature>
<keyword evidence="1" id="KW-0472">Membrane</keyword>
<feature type="transmembrane region" description="Helical" evidence="1">
    <location>
        <begin position="400"/>
        <end position="418"/>
    </location>
</feature>
<protein>
    <submittedName>
        <fullName evidence="2">ABC-type transport system involved in multi-copper enzyme maturation permease subunit</fullName>
    </submittedName>
</protein>
<evidence type="ECO:0000313" key="3">
    <source>
        <dbReference type="Proteomes" id="UP000536179"/>
    </source>
</evidence>
<feature type="transmembrane region" description="Helical" evidence="1">
    <location>
        <begin position="106"/>
        <end position="127"/>
    </location>
</feature>
<dbReference type="EMBL" id="JACHXU010000001">
    <property type="protein sequence ID" value="MBB3204668.1"/>
    <property type="molecule type" value="Genomic_DNA"/>
</dbReference>
<evidence type="ECO:0000256" key="1">
    <source>
        <dbReference type="SAM" id="Phobius"/>
    </source>
</evidence>
<sequence>MGTLFLQSSPRFELPSMIAGLPDAFSSLSFGREQSISLVDSLSTSSMDSFLVLGQMGKWMPTFATPIWVLSIGLLLGVLMAAVAYGVLAILSFVPALGTIADRPRQGVTLSLIAGAIFSAILCVIYLPQGGDNRQLLLLPLITIGVGLGFGFIYGMWHRTRDEWFSMLTEGVVPYLLGTAAVFAVLGLVLTPFVENPRGILESIPSVNVMSDGTQVEVATIDPASSDEPEFFAAGIEYNFRNVAELTIESDKKVFLADSADPAAFSRSPVELNPGSSEAIKYRYQDREQPPIPGDPGKLHIYNQEIDPARVVFTFKNLPQIPQASSIVFIAIIFFLTLTALMATRQAAPRVWALALSTAKNEMAQPLYLLLLALGIFGVLLFGIFPFNTLGDDIRLLKDSGVTLIMIMGMLLAVWSAGTSVSEEIEGRTALTVLSKPVSRRSFILGKYTGIMLSVLVLFVILSAVLLVVLSYKPIYDARETSEKLPVWQVGHEEIMTTLPVLGLYFMETMAIGGVAVALATRLPLLANFITCFSIYVIGNLTSPLVASAKENTELVGFVGKLIAVVVPNLNSFNVQAAVDSGNAVPLIYLAGVFNYLVVFVIAVWMLAMLLFEDRDLA</sequence>
<feature type="transmembrane region" description="Helical" evidence="1">
    <location>
        <begin position="555"/>
        <end position="575"/>
    </location>
</feature>
<organism evidence="2 3">
    <name type="scientific">Aporhodopirellula rubra</name>
    <dbReference type="NCBI Taxonomy" id="980271"/>
    <lineage>
        <taxon>Bacteria</taxon>
        <taxon>Pseudomonadati</taxon>
        <taxon>Planctomycetota</taxon>
        <taxon>Planctomycetia</taxon>
        <taxon>Pirellulales</taxon>
        <taxon>Pirellulaceae</taxon>
        <taxon>Aporhodopirellula</taxon>
    </lineage>
</organism>
<comment type="caution">
    <text evidence="2">The sequence shown here is derived from an EMBL/GenBank/DDBJ whole genome shotgun (WGS) entry which is preliminary data.</text>
</comment>
<feature type="transmembrane region" description="Helical" evidence="1">
    <location>
        <begin position="587"/>
        <end position="612"/>
    </location>
</feature>
<accession>A0A7W5H405</accession>
<name>A0A7W5H405_9BACT</name>
<feature type="transmembrane region" description="Helical" evidence="1">
    <location>
        <begin position="326"/>
        <end position="347"/>
    </location>
</feature>
<feature type="transmembrane region" description="Helical" evidence="1">
    <location>
        <begin position="136"/>
        <end position="157"/>
    </location>
</feature>
<gene>
    <name evidence="2" type="ORF">FHS27_000432</name>
</gene>
<dbReference type="AlphaFoldDB" id="A0A7W5H405"/>
<reference evidence="2 3" key="1">
    <citation type="submission" date="2020-08" db="EMBL/GenBank/DDBJ databases">
        <title>Genomic Encyclopedia of Type Strains, Phase III (KMG-III): the genomes of soil and plant-associated and newly described type strains.</title>
        <authorList>
            <person name="Whitman W."/>
        </authorList>
    </citation>
    <scope>NUCLEOTIDE SEQUENCE [LARGE SCALE GENOMIC DNA]</scope>
    <source>
        <strain evidence="2 3">CECT 8075</strain>
    </source>
</reference>
<dbReference type="PANTHER" id="PTHR43471">
    <property type="entry name" value="ABC TRANSPORTER PERMEASE"/>
    <property type="match status" value="1"/>
</dbReference>
<keyword evidence="3" id="KW-1185">Reference proteome</keyword>
<evidence type="ECO:0000313" key="2">
    <source>
        <dbReference type="EMBL" id="MBB3204668.1"/>
    </source>
</evidence>
<feature type="transmembrane region" description="Helical" evidence="1">
    <location>
        <begin position="172"/>
        <end position="194"/>
    </location>
</feature>